<dbReference type="Gene3D" id="3.30.160.660">
    <property type="match status" value="1"/>
</dbReference>
<reference evidence="2 3" key="1">
    <citation type="submission" date="2020-01" db="EMBL/GenBank/DDBJ databases">
        <title>Paenibacillus sp. nov., isolated from tomato rhizosphere.</title>
        <authorList>
            <person name="Weon H.-Y."/>
            <person name="Lee S.A."/>
        </authorList>
    </citation>
    <scope>NUCLEOTIDE SEQUENCE [LARGE SCALE GENOMIC DNA]</scope>
    <source>
        <strain evidence="2 3">12200R-189</strain>
    </source>
</reference>
<dbReference type="SUPFAM" id="SSF69572">
    <property type="entry name" value="Activating enzymes of the ubiquitin-like proteins"/>
    <property type="match status" value="1"/>
</dbReference>
<sequence>MNTVVVIGEGMLADTVSKLLPGVRVVRRPDFGEDLPFADLVVVVGGSPSVHLQAEELLRPRGLPWLGCYVSNGEGVVGPLIRPGSSGCSRCAETRRMRASHDQEEVSDELLRLVFPDLPPKPPAAVSPSGLRHLAFILSETAARALRGEDADLDGRLYIVDLKTMNTSVHYFLPEQSCPICSRLPDDSAEAAAITLRPCMKPDRQHYRSRSMSELRKVLARDYLDSRTGLINGKQSDFLSAFASAAVNLPVNLSSEVTGGHSHSYADSLLAAILEGIERYCGFAPRGKRTVVYDSYANLKDTAMDPARVGFHAREQLAQPDFPFEPYDPDSIMPWVWGYSFLQERPVLIPERLAYYSVGQEGSFVYEISNGCAIGGSREEAILYGILEVVERDSFLMTWYARLPVPRLDYRSSGDKELMLMIDRVRAVTGYDVRLYNTTMENGIPSIWAVAKGGPDRELNLVCAAGAHLDPVRAARSAIHELAVAITRLENRWQERQEEAEAMVHDSFLVQNMEDHALLYCLPQAEERLGFLLDEQRPLRTFGEEFGPVVMHDDLTDDLQQVLRTFRSLNLDVIVVDQSSSETLRNGLHCVKVLIPGMLPMTFGHGYSRLSGLDRVLEVPMKLGYAKKKLSPAELNPYPHPFP</sequence>
<dbReference type="GO" id="GO:0008641">
    <property type="term" value="F:ubiquitin-like modifier activating enzyme activity"/>
    <property type="evidence" value="ECO:0007669"/>
    <property type="project" value="InterPro"/>
</dbReference>
<dbReference type="PANTHER" id="PTHR37809">
    <property type="entry name" value="RIBOSOMAL PROTEIN S12 METHYLTHIOTRANSFERASE ACCESSORY FACTOR YCAO"/>
    <property type="match status" value="1"/>
</dbReference>
<dbReference type="InterPro" id="IPR003776">
    <property type="entry name" value="YcaO-like_dom"/>
</dbReference>
<name>A0A6C0FWN5_9BACL</name>
<evidence type="ECO:0000259" key="1">
    <source>
        <dbReference type="PROSITE" id="PS51664"/>
    </source>
</evidence>
<dbReference type="Pfam" id="PF02624">
    <property type="entry name" value="YcaO"/>
    <property type="match status" value="1"/>
</dbReference>
<dbReference type="PROSITE" id="PS51664">
    <property type="entry name" value="YCAO"/>
    <property type="match status" value="1"/>
</dbReference>
<proteinExistence type="predicted"/>
<gene>
    <name evidence="2" type="ORF">GXP70_15025</name>
</gene>
<dbReference type="InterPro" id="IPR027624">
    <property type="entry name" value="TOMM_cyclo_SagD"/>
</dbReference>
<accession>A0A6C0FWN5</accession>
<dbReference type="NCBIfam" id="TIGR03604">
    <property type="entry name" value="TOMM_cyclo_SagD"/>
    <property type="match status" value="1"/>
</dbReference>
<dbReference type="Gene3D" id="3.30.40.250">
    <property type="match status" value="1"/>
</dbReference>
<dbReference type="Proteomes" id="UP000476064">
    <property type="component" value="Chromosome"/>
</dbReference>
<dbReference type="AlphaFoldDB" id="A0A6C0FWN5"/>
<dbReference type="KEGG" id="plyc:GXP70_15025"/>
<dbReference type="PANTHER" id="PTHR37809:SF1">
    <property type="entry name" value="RIBOSOMAL PROTEIN S12 METHYLTHIOTRANSFERASE ACCESSORY FACTOR YCAO"/>
    <property type="match status" value="1"/>
</dbReference>
<keyword evidence="3" id="KW-1185">Reference proteome</keyword>
<dbReference type="RefSeq" id="WP_162357576.1">
    <property type="nucleotide sequence ID" value="NZ_CP048209.1"/>
</dbReference>
<dbReference type="InterPro" id="IPR035985">
    <property type="entry name" value="Ubiquitin-activating_enz"/>
</dbReference>
<dbReference type="EMBL" id="CP048209">
    <property type="protein sequence ID" value="QHT61137.1"/>
    <property type="molecule type" value="Genomic_DNA"/>
</dbReference>
<dbReference type="NCBIfam" id="TIGR03882">
    <property type="entry name" value="cyclo_dehyd_2"/>
    <property type="match status" value="1"/>
</dbReference>
<protein>
    <submittedName>
        <fullName evidence="2">TOMM leader peptide-binding protein</fullName>
    </submittedName>
</protein>
<feature type="domain" description="YcaO" evidence="1">
    <location>
        <begin position="260"/>
        <end position="643"/>
    </location>
</feature>
<dbReference type="Gene3D" id="3.30.1330.230">
    <property type="match status" value="1"/>
</dbReference>
<organism evidence="2 3">
    <name type="scientific">Paenibacillus lycopersici</name>
    <dbReference type="NCBI Taxonomy" id="2704462"/>
    <lineage>
        <taxon>Bacteria</taxon>
        <taxon>Bacillati</taxon>
        <taxon>Bacillota</taxon>
        <taxon>Bacilli</taxon>
        <taxon>Bacillales</taxon>
        <taxon>Paenibacillaceae</taxon>
        <taxon>Paenibacillus</taxon>
    </lineage>
</organism>
<evidence type="ECO:0000313" key="3">
    <source>
        <dbReference type="Proteomes" id="UP000476064"/>
    </source>
</evidence>
<dbReference type="Gene3D" id="3.40.50.720">
    <property type="entry name" value="NAD(P)-binding Rossmann-like Domain"/>
    <property type="match status" value="1"/>
</dbReference>
<dbReference type="InterPro" id="IPR022291">
    <property type="entry name" value="Bacteriocin_synth_cyclodeHase"/>
</dbReference>
<evidence type="ECO:0000313" key="2">
    <source>
        <dbReference type="EMBL" id="QHT61137.1"/>
    </source>
</evidence>